<proteinExistence type="predicted"/>
<dbReference type="EMBL" id="CAKZ01000155">
    <property type="protein sequence ID" value="CCJ82599.1"/>
    <property type="molecule type" value="Genomic_DNA"/>
</dbReference>
<evidence type="ECO:0000313" key="2">
    <source>
        <dbReference type="Proteomes" id="UP000009342"/>
    </source>
</evidence>
<dbReference type="Proteomes" id="UP000009342">
    <property type="component" value="Unassembled WGS sequence"/>
</dbReference>
<name>A0ABP1WDG3_9ENTR</name>
<keyword evidence="2" id="KW-1185">Reference proteome</keyword>
<reference evidence="2" key="1">
    <citation type="journal article" date="2012" name="PLoS ONE">
        <title>Comparative analysis of genome sequences covering the seven cronobacter species.</title>
        <authorList>
            <person name="Joseph S."/>
            <person name="Desai P."/>
            <person name="Ji Y."/>
            <person name="Cummings C.A."/>
            <person name="Shih R."/>
            <person name="Degoricija L."/>
            <person name="Rico A."/>
            <person name="Brzoska P."/>
            <person name="Hamby S.E."/>
            <person name="Masood N."/>
            <person name="Hariri S."/>
            <person name="Sonbol H."/>
            <person name="Chuzhanova N."/>
            <person name="McClelland M."/>
            <person name="Furtado M.R."/>
            <person name="Forsythe S.J."/>
        </authorList>
    </citation>
    <scope>NUCLEOTIDE SEQUENCE [LARGE SCALE GENOMIC DNA]</scope>
    <source>
        <strain evidence="2">1210</strain>
    </source>
</reference>
<accession>A0ABP1WDG3</accession>
<evidence type="ECO:0000313" key="1">
    <source>
        <dbReference type="EMBL" id="CCJ82599.1"/>
    </source>
</evidence>
<protein>
    <submittedName>
        <fullName evidence="1">Uncharacterized protein</fullName>
    </submittedName>
</protein>
<gene>
    <name evidence="1" type="ORF">BN134_3366</name>
</gene>
<organism evidence="1 2">
    <name type="scientific">Cronobacter dublinensis 1210</name>
    <dbReference type="NCBI Taxonomy" id="1208656"/>
    <lineage>
        <taxon>Bacteria</taxon>
        <taxon>Pseudomonadati</taxon>
        <taxon>Pseudomonadota</taxon>
        <taxon>Gammaproteobacteria</taxon>
        <taxon>Enterobacterales</taxon>
        <taxon>Enterobacteriaceae</taxon>
        <taxon>Cronobacter</taxon>
    </lineage>
</organism>
<sequence>MKENLPLYDGKFLPNSIHYVIKHGWKVKLPELMSYFE</sequence>
<comment type="caution">
    <text evidence="1">The sequence shown here is derived from an EMBL/GenBank/DDBJ whole genome shotgun (WGS) entry which is preliminary data.</text>
</comment>